<dbReference type="Gene3D" id="1.25.40.10">
    <property type="entry name" value="Tetratricopeptide repeat domain"/>
    <property type="match status" value="2"/>
</dbReference>
<protein>
    <submittedName>
        <fullName evidence="4">Diguanylate cyclase</fullName>
    </submittedName>
</protein>
<evidence type="ECO:0000256" key="2">
    <source>
        <dbReference type="SAM" id="Coils"/>
    </source>
</evidence>
<dbReference type="Pfam" id="PF13181">
    <property type="entry name" value="TPR_8"/>
    <property type="match status" value="1"/>
</dbReference>
<feature type="repeat" description="TPR" evidence="1">
    <location>
        <begin position="129"/>
        <end position="162"/>
    </location>
</feature>
<gene>
    <name evidence="4" type="ORF">JK636_17605</name>
</gene>
<feature type="repeat" description="TPR" evidence="1">
    <location>
        <begin position="209"/>
        <end position="242"/>
    </location>
</feature>
<comment type="caution">
    <text evidence="4">The sequence shown here is derived from an EMBL/GenBank/DDBJ whole genome shotgun (WGS) entry which is preliminary data.</text>
</comment>
<dbReference type="Pfam" id="PF13185">
    <property type="entry name" value="GAF_2"/>
    <property type="match status" value="1"/>
</dbReference>
<sequence length="718" mass="82757">MNSNDMIKKIDELNNCAEDVIRHKPIRSIELSNEAYELSKHIEYKIGTLKSLLILGKSSYIVGNFEKAIIYLMDALEIAKIENFKEYQADLLNILGNVNLALANYNLALEYYMKSLDIIRNIGYKKSQSGVLNNIGEIYKDLKNYEIALDYYTESLELCSLANNENVECIVIQNIGEVYYYLNNFNMAEKYTEKSLNLSRKVKDRMIEAACLHQLGKIVFKQNNSDKALNLFLKSLEISKETEERYFIISVMIDIYKLLIRMNNNDEAIEYLEKALIIAHEINSKEMIMKIYSYLAKNHEKIGKLDKALYYYKKFHDEERKGINEEIAHKLKNITMQFKMEQSHQEKEIYRLKNVELKEKTEALEKKTTELIESYNNMKTISEIGQNITSTLDFEKILNLVYKSINDLMQAYAFGIALYDKSTENIEYSLFIENSIRYPVFKSSINNKNTWAAWCILNKKEVLINDVEKEYRNYIQDRNFIHGTKAGSLIYCPLIFEDSVLGVITVQSISKNAYSQYNLDTVKALASYIAIAIRNAQKSNDLEKLNKKLLGLSNLDGLTKIPNRRYFDEELEILWESSKVNREPLSLMLIDVDNFKEYNDNYGHLLGDYCLQQVASTLQSVLNNVDGFVARYGGDEFVGVFPNTSSDAAFSLAETMKSHINALNIEHKFSKVSDHITLTFGICTLMPDENLKISSLTDSADKALYSAKQKGRNTIAVY</sequence>
<evidence type="ECO:0000313" key="5">
    <source>
        <dbReference type="Proteomes" id="UP000632377"/>
    </source>
</evidence>
<dbReference type="EMBL" id="JAESWC010000014">
    <property type="protein sequence ID" value="MBL4937535.1"/>
    <property type="molecule type" value="Genomic_DNA"/>
</dbReference>
<dbReference type="Proteomes" id="UP000632377">
    <property type="component" value="Unassembled WGS sequence"/>
</dbReference>
<organism evidence="4 5">
    <name type="scientific">Clostridium rhizosphaerae</name>
    <dbReference type="NCBI Taxonomy" id="2803861"/>
    <lineage>
        <taxon>Bacteria</taxon>
        <taxon>Bacillati</taxon>
        <taxon>Bacillota</taxon>
        <taxon>Clostridia</taxon>
        <taxon>Eubacteriales</taxon>
        <taxon>Clostridiaceae</taxon>
        <taxon>Clostridium</taxon>
    </lineage>
</organism>
<feature type="domain" description="GGDEF" evidence="3">
    <location>
        <begin position="583"/>
        <end position="718"/>
    </location>
</feature>
<dbReference type="SMART" id="SM00028">
    <property type="entry name" value="TPR"/>
    <property type="match status" value="7"/>
</dbReference>
<dbReference type="Pfam" id="PF13424">
    <property type="entry name" value="TPR_12"/>
    <property type="match status" value="2"/>
</dbReference>
<keyword evidence="2" id="KW-0175">Coiled coil</keyword>
<dbReference type="InterPro" id="IPR029787">
    <property type="entry name" value="Nucleotide_cyclase"/>
</dbReference>
<dbReference type="Gene3D" id="3.30.450.40">
    <property type="match status" value="1"/>
</dbReference>
<dbReference type="InterPro" id="IPR029016">
    <property type="entry name" value="GAF-like_dom_sf"/>
</dbReference>
<dbReference type="PROSITE" id="PS50005">
    <property type="entry name" value="TPR"/>
    <property type="match status" value="3"/>
</dbReference>
<reference evidence="4 5" key="1">
    <citation type="submission" date="2021-01" db="EMBL/GenBank/DDBJ databases">
        <title>Genome public.</title>
        <authorList>
            <person name="Liu C."/>
            <person name="Sun Q."/>
        </authorList>
    </citation>
    <scope>NUCLEOTIDE SEQUENCE [LARGE SCALE GENOMIC DNA]</scope>
    <source>
        <strain evidence="4 5">YIM B02515</strain>
    </source>
</reference>
<name>A0ABS1TDX6_9CLOT</name>
<dbReference type="CDD" id="cd01949">
    <property type="entry name" value="GGDEF"/>
    <property type="match status" value="1"/>
</dbReference>
<dbReference type="RefSeq" id="WP_202750279.1">
    <property type="nucleotide sequence ID" value="NZ_JAESWC010000014.1"/>
</dbReference>
<dbReference type="InterPro" id="IPR019734">
    <property type="entry name" value="TPR_rpt"/>
</dbReference>
<dbReference type="InterPro" id="IPR000160">
    <property type="entry name" value="GGDEF_dom"/>
</dbReference>
<accession>A0ABS1TDX6</accession>
<dbReference type="InterPro" id="IPR003018">
    <property type="entry name" value="GAF"/>
</dbReference>
<dbReference type="PANTHER" id="PTHR45138:SF9">
    <property type="entry name" value="DIGUANYLATE CYCLASE DGCM-RELATED"/>
    <property type="match status" value="1"/>
</dbReference>
<evidence type="ECO:0000259" key="3">
    <source>
        <dbReference type="PROSITE" id="PS50887"/>
    </source>
</evidence>
<dbReference type="InterPro" id="IPR043128">
    <property type="entry name" value="Rev_trsase/Diguanyl_cyclase"/>
</dbReference>
<keyword evidence="5" id="KW-1185">Reference proteome</keyword>
<dbReference type="SUPFAM" id="SSF55073">
    <property type="entry name" value="Nucleotide cyclase"/>
    <property type="match status" value="1"/>
</dbReference>
<feature type="repeat" description="TPR" evidence="1">
    <location>
        <begin position="89"/>
        <end position="122"/>
    </location>
</feature>
<dbReference type="SUPFAM" id="SSF55781">
    <property type="entry name" value="GAF domain-like"/>
    <property type="match status" value="1"/>
</dbReference>
<evidence type="ECO:0000256" key="1">
    <source>
        <dbReference type="PROSITE-ProRule" id="PRU00339"/>
    </source>
</evidence>
<evidence type="ECO:0000313" key="4">
    <source>
        <dbReference type="EMBL" id="MBL4937535.1"/>
    </source>
</evidence>
<dbReference type="InterPro" id="IPR050469">
    <property type="entry name" value="Diguanylate_Cyclase"/>
</dbReference>
<proteinExistence type="predicted"/>
<dbReference type="PROSITE" id="PS50887">
    <property type="entry name" value="GGDEF"/>
    <property type="match status" value="1"/>
</dbReference>
<dbReference type="NCBIfam" id="TIGR00254">
    <property type="entry name" value="GGDEF"/>
    <property type="match status" value="1"/>
</dbReference>
<feature type="coiled-coil region" evidence="2">
    <location>
        <begin position="340"/>
        <end position="367"/>
    </location>
</feature>
<dbReference type="Gene3D" id="3.30.70.270">
    <property type="match status" value="1"/>
</dbReference>
<dbReference type="PANTHER" id="PTHR45138">
    <property type="entry name" value="REGULATORY COMPONENTS OF SENSORY TRANSDUCTION SYSTEM"/>
    <property type="match status" value="1"/>
</dbReference>
<dbReference type="SMART" id="SM00065">
    <property type="entry name" value="GAF"/>
    <property type="match status" value="1"/>
</dbReference>
<dbReference type="Pfam" id="PF00990">
    <property type="entry name" value="GGDEF"/>
    <property type="match status" value="1"/>
</dbReference>
<dbReference type="InterPro" id="IPR011990">
    <property type="entry name" value="TPR-like_helical_dom_sf"/>
</dbReference>
<keyword evidence="1" id="KW-0802">TPR repeat</keyword>
<dbReference type="SMART" id="SM00267">
    <property type="entry name" value="GGDEF"/>
    <property type="match status" value="1"/>
</dbReference>
<dbReference type="SUPFAM" id="SSF48452">
    <property type="entry name" value="TPR-like"/>
    <property type="match status" value="2"/>
</dbReference>